<feature type="transmembrane region" description="Helical" evidence="7">
    <location>
        <begin position="377"/>
        <end position="400"/>
    </location>
</feature>
<feature type="transmembrane region" description="Helical" evidence="7">
    <location>
        <begin position="351"/>
        <end position="371"/>
    </location>
</feature>
<feature type="transmembrane region" description="Helical" evidence="7">
    <location>
        <begin position="20"/>
        <end position="43"/>
    </location>
</feature>
<proteinExistence type="predicted"/>
<keyword evidence="5 7" id="KW-1133">Transmembrane helix</keyword>
<keyword evidence="4 7" id="KW-0812">Transmembrane</keyword>
<evidence type="ECO:0000313" key="9">
    <source>
        <dbReference type="Proteomes" id="UP001209803"/>
    </source>
</evidence>
<feature type="transmembrane region" description="Helical" evidence="7">
    <location>
        <begin position="288"/>
        <end position="321"/>
    </location>
</feature>
<feature type="transmembrane region" description="Helical" evidence="7">
    <location>
        <begin position="252"/>
        <end position="276"/>
    </location>
</feature>
<dbReference type="Pfam" id="PF13520">
    <property type="entry name" value="AA_permease_2"/>
    <property type="match status" value="1"/>
</dbReference>
<gene>
    <name evidence="8" type="ORF">K1718_02290</name>
</gene>
<sequence>MSETAKPGGKTSAPSGAARISVLGLAMMTVAAVVSLRGLPLMADEGTELLFYIGFASIIFLVPAALVAAELGGMFARSTGGVYDWVKAPFGARAGFVAIWLQWIQNVVWYPTVLAFAAASLAYVIGKPNLADDGIYTGTVIICAYWFATAIALTGTSAAARFTSIGFVLGTVVPGLLIIALGAAWIAEGNVIAFLPAAAEGAHAHIRLFPHITGLSSIAFLGGIVLLFAGVEVHAVHANELKDPHRDFPKAILLSVLVIVVLFLLGSLALAAIVPADKIALDQGPMQAFSIALGGFGLSWLVPILALLIALGALAGVMSWITGPSRGLLRTARDGELPPLLAKINKNGIQVVILLVQGCIVTVLASLYFFLKDVSVAFFLLSAMTITLYLVMYMMMYAAAVRLRITHPEMPRSYKVPGGMAGMMAIAGIGFAGVAFAFVTSFFPPTQLPVGSPTSYVAVVATGFVVFTGLPILIHSLKRPSWVKVEEEET</sequence>
<dbReference type="RefSeq" id="WP_265679877.1">
    <property type="nucleotide sequence ID" value="NZ_CP120863.1"/>
</dbReference>
<dbReference type="InterPro" id="IPR002293">
    <property type="entry name" value="AA/rel_permease1"/>
</dbReference>
<keyword evidence="3" id="KW-1003">Cell membrane</keyword>
<evidence type="ECO:0000313" key="8">
    <source>
        <dbReference type="EMBL" id="WFE90197.1"/>
    </source>
</evidence>
<evidence type="ECO:0000256" key="4">
    <source>
        <dbReference type="ARBA" id="ARBA00022692"/>
    </source>
</evidence>
<accession>A0ABY8F7T2</accession>
<feature type="transmembrane region" description="Helical" evidence="7">
    <location>
        <begin position="167"/>
        <end position="188"/>
    </location>
</feature>
<dbReference type="PIRSF" id="PIRSF006060">
    <property type="entry name" value="AA_transporter"/>
    <property type="match status" value="1"/>
</dbReference>
<dbReference type="PANTHER" id="PTHR42770:SF15">
    <property type="entry name" value="GLUTAMATE_GAMMA-AMINOBUTYRATE ANTIPORTER-RELATED"/>
    <property type="match status" value="1"/>
</dbReference>
<dbReference type="PANTHER" id="PTHR42770">
    <property type="entry name" value="AMINO ACID TRANSPORTER-RELATED"/>
    <property type="match status" value="1"/>
</dbReference>
<feature type="transmembrane region" description="Helical" evidence="7">
    <location>
        <begin position="107"/>
        <end position="126"/>
    </location>
</feature>
<name>A0ABY8F7T2_9HYPH</name>
<evidence type="ECO:0000256" key="5">
    <source>
        <dbReference type="ARBA" id="ARBA00022989"/>
    </source>
</evidence>
<keyword evidence="6 7" id="KW-0472">Membrane</keyword>
<evidence type="ECO:0000256" key="7">
    <source>
        <dbReference type="SAM" id="Phobius"/>
    </source>
</evidence>
<evidence type="ECO:0000256" key="1">
    <source>
        <dbReference type="ARBA" id="ARBA00004651"/>
    </source>
</evidence>
<dbReference type="Proteomes" id="UP001209803">
    <property type="component" value="Chromosome"/>
</dbReference>
<organism evidence="8 9">
    <name type="scientific">Roseibium porphyridii</name>
    <dbReference type="NCBI Taxonomy" id="2866279"/>
    <lineage>
        <taxon>Bacteria</taxon>
        <taxon>Pseudomonadati</taxon>
        <taxon>Pseudomonadota</taxon>
        <taxon>Alphaproteobacteria</taxon>
        <taxon>Hyphomicrobiales</taxon>
        <taxon>Stappiaceae</taxon>
        <taxon>Roseibium</taxon>
    </lineage>
</organism>
<feature type="transmembrane region" description="Helical" evidence="7">
    <location>
        <begin position="208"/>
        <end position="231"/>
    </location>
</feature>
<evidence type="ECO:0000256" key="2">
    <source>
        <dbReference type="ARBA" id="ARBA00022448"/>
    </source>
</evidence>
<feature type="transmembrane region" description="Helical" evidence="7">
    <location>
        <begin position="49"/>
        <end position="69"/>
    </location>
</feature>
<dbReference type="EMBL" id="CP120863">
    <property type="protein sequence ID" value="WFE90197.1"/>
    <property type="molecule type" value="Genomic_DNA"/>
</dbReference>
<feature type="transmembrane region" description="Helical" evidence="7">
    <location>
        <begin position="138"/>
        <end position="160"/>
    </location>
</feature>
<comment type="subcellular location">
    <subcellularLocation>
        <location evidence="1">Cell membrane</location>
        <topology evidence="1">Multi-pass membrane protein</topology>
    </subcellularLocation>
</comment>
<evidence type="ECO:0000256" key="6">
    <source>
        <dbReference type="ARBA" id="ARBA00023136"/>
    </source>
</evidence>
<reference evidence="8 9" key="1">
    <citation type="submission" date="2023-03" db="EMBL/GenBank/DDBJ databases">
        <title>Roseibium porphyridii sp. nov. and Roseibium rhodosorbium sp. nov. isolated from marine algae, Porphyridium cruentum and Rhodosorus marinus, respectively.</title>
        <authorList>
            <person name="Lee M.W."/>
            <person name="Choi B.J."/>
            <person name="Lee J.K."/>
            <person name="Choi D.G."/>
            <person name="Baek J.H."/>
            <person name="Bayburt H."/>
            <person name="Kim J.M."/>
            <person name="Han D.M."/>
            <person name="Kim K.H."/>
            <person name="Jeon C.O."/>
        </authorList>
    </citation>
    <scope>NUCLEOTIDE SEQUENCE [LARGE SCALE GENOMIC DNA]</scope>
    <source>
        <strain evidence="8 9">KMA01</strain>
    </source>
</reference>
<keyword evidence="2" id="KW-0813">Transport</keyword>
<evidence type="ECO:0000256" key="3">
    <source>
        <dbReference type="ARBA" id="ARBA00022475"/>
    </source>
</evidence>
<keyword evidence="9" id="KW-1185">Reference proteome</keyword>
<dbReference type="Gene3D" id="1.20.1740.10">
    <property type="entry name" value="Amino acid/polyamine transporter I"/>
    <property type="match status" value="1"/>
</dbReference>
<feature type="transmembrane region" description="Helical" evidence="7">
    <location>
        <begin position="455"/>
        <end position="474"/>
    </location>
</feature>
<dbReference type="InterPro" id="IPR050367">
    <property type="entry name" value="APC_superfamily"/>
</dbReference>
<protein>
    <submittedName>
        <fullName evidence="8">APC family permease</fullName>
    </submittedName>
</protein>
<feature type="transmembrane region" description="Helical" evidence="7">
    <location>
        <begin position="421"/>
        <end position="443"/>
    </location>
</feature>